<dbReference type="SMART" id="SM00132">
    <property type="entry name" value="LIM"/>
    <property type="match status" value="1"/>
</dbReference>
<feature type="compositionally biased region" description="Low complexity" evidence="5">
    <location>
        <begin position="576"/>
        <end position="586"/>
    </location>
</feature>
<feature type="compositionally biased region" description="Basic and acidic residues" evidence="5">
    <location>
        <begin position="642"/>
        <end position="656"/>
    </location>
</feature>
<dbReference type="CTD" id="7739"/>
<feature type="compositionally biased region" description="Low complexity" evidence="5">
    <location>
        <begin position="273"/>
        <end position="307"/>
    </location>
</feature>
<feature type="region of interest" description="Disordered" evidence="5">
    <location>
        <begin position="120"/>
        <end position="167"/>
    </location>
</feature>
<feature type="region of interest" description="Disordered" evidence="5">
    <location>
        <begin position="205"/>
        <end position="699"/>
    </location>
</feature>
<feature type="compositionally biased region" description="Basic and acidic residues" evidence="5">
    <location>
        <begin position="605"/>
        <end position="626"/>
    </location>
</feature>
<feature type="compositionally biased region" description="Low complexity" evidence="5">
    <location>
        <begin position="247"/>
        <end position="263"/>
    </location>
</feature>
<feature type="compositionally biased region" description="Basic and acidic residues" evidence="5">
    <location>
        <begin position="667"/>
        <end position="679"/>
    </location>
</feature>
<feature type="compositionally biased region" description="Polar residues" evidence="5">
    <location>
        <begin position="131"/>
        <end position="144"/>
    </location>
</feature>
<feature type="compositionally biased region" description="Polar residues" evidence="5">
    <location>
        <begin position="680"/>
        <end position="696"/>
    </location>
</feature>
<dbReference type="OrthoDB" id="8909291at2759"/>
<feature type="compositionally biased region" description="Basic and acidic residues" evidence="5">
    <location>
        <begin position="227"/>
        <end position="246"/>
    </location>
</feature>
<feature type="compositionally biased region" description="Low complexity" evidence="5">
    <location>
        <begin position="379"/>
        <end position="389"/>
    </location>
</feature>
<proteinExistence type="predicted"/>
<feature type="compositionally biased region" description="Polar residues" evidence="5">
    <location>
        <begin position="216"/>
        <end position="226"/>
    </location>
</feature>
<dbReference type="InterPro" id="IPR001781">
    <property type="entry name" value="Znf_LIM"/>
</dbReference>
<feature type="region of interest" description="Disordered" evidence="5">
    <location>
        <begin position="763"/>
        <end position="793"/>
    </location>
</feature>
<feature type="compositionally biased region" description="Basic and acidic residues" evidence="5">
    <location>
        <begin position="390"/>
        <end position="417"/>
    </location>
</feature>
<keyword evidence="3 4" id="KW-0440">LIM domain</keyword>
<dbReference type="PANTHER" id="PTHR15468:SF2">
    <property type="entry name" value="ZINC FINGER PROTEIN 185"/>
    <property type="match status" value="1"/>
</dbReference>
<reference evidence="8" key="1">
    <citation type="submission" date="2025-08" db="UniProtKB">
        <authorList>
            <consortium name="RefSeq"/>
        </authorList>
    </citation>
    <scope>IDENTIFICATION</scope>
    <source>
        <strain evidence="8">Wakin</strain>
        <tissue evidence="8">Muscle</tissue>
    </source>
</reference>
<sequence length="960" mass="104356">MSKEGDRQSVLRTTKVRTALKGDNSWIQRQQQEHLEKDEEEKPWVAEVRANRSSGVFEETSPVSSPTVSVPQPISDTEIPKAPASGYLIRGVFKKTDSKPTSNSSTNGYARINSFKKKPSETYKKIAPHTIRSSNEKTVQSEPTLSPEEKEKRTEAASSVLKGSAANRRSYVMSAAKKYESTETPDSSADIAISFVAKRVDISDDDDTTTSVKSVPVQSVNSNTESVVKEVKPAAPEIKSEPKPVTETKPTTLTKTTAEAIATSESKPVLANTTQPKTESEPKPTTGTTTVAETKPTARTTTATDLKPTSEPKPAETKPTTKTEPKPATETKTETKTTIQTITATDLKPTSEPKPAETKPTTKIEPKPATETKTETKTTTRTITATDLKPTSEPKPAETKPTTKIEPKPATETKTETKTTTQTITATDLKPTSEPKPAETKPTTKIEPKPATETKTETKTTTQTTIATEPKLVVETKPTTQTTTATEPKPTSEPKPVETKPTTQIEPKPATETKSETKSTTQTTTATESKLVVETKSTTQTITATDPKPTSALNLAETKPTTTDPKPATETKTEPKTTTQTTTATESKIETKSTTKTTIASDPKPTSEPKVVEPKPTKTAEPKPAAETKPTTQTTPATDPKPTSEPKLVTETKPKPEVISATQLKPTEPKPEPVPEKSLSDTLISFSTEPASSGQADSGVDLLGLGLLTDNSSLPQANKTHKTLDLLADDLIPFNTSTTRTSTDYTYSRKTLIEDFKSSDYDFDPIPISSEPTKSPQWYSPPKPDSSSSETYNDFQHPVDLVADVPADVLVSLAEDVIPVDTKRDWRTDMDSYKTSTKTVESSVRENLPESEPKKSFVYVKEYVDNSPLDGSSSDYVSSTTSNYSYSSPSYYSRRDMTPCTYCGEMVGNDAKITIEHLNISCHPSCFKCGICSKPMGDLLYNMFLHRGTVHCESCYSNVL</sequence>
<feature type="compositionally biased region" description="Low complexity" evidence="5">
    <location>
        <begin position="336"/>
        <end position="348"/>
    </location>
</feature>
<dbReference type="Pfam" id="PF00412">
    <property type="entry name" value="LIM"/>
    <property type="match status" value="1"/>
</dbReference>
<feature type="compositionally biased region" description="Basic and acidic residues" evidence="5">
    <location>
        <begin position="431"/>
        <end position="458"/>
    </location>
</feature>
<evidence type="ECO:0000256" key="1">
    <source>
        <dbReference type="ARBA" id="ARBA00022723"/>
    </source>
</evidence>
<keyword evidence="7" id="KW-1185">Reference proteome</keyword>
<dbReference type="Gene3D" id="2.10.110.10">
    <property type="entry name" value="Cysteine Rich Protein"/>
    <property type="match status" value="1"/>
</dbReference>
<evidence type="ECO:0000256" key="2">
    <source>
        <dbReference type="ARBA" id="ARBA00022833"/>
    </source>
</evidence>
<evidence type="ECO:0000256" key="3">
    <source>
        <dbReference type="ARBA" id="ARBA00023038"/>
    </source>
</evidence>
<dbReference type="CDD" id="cd08368">
    <property type="entry name" value="LIM"/>
    <property type="match status" value="1"/>
</dbReference>
<dbReference type="PROSITE" id="PS00478">
    <property type="entry name" value="LIM_DOMAIN_1"/>
    <property type="match status" value="1"/>
</dbReference>
<feature type="compositionally biased region" description="Low complexity" evidence="5">
    <location>
        <begin position="418"/>
        <end position="430"/>
    </location>
</feature>
<dbReference type="KEGG" id="caua:113113576"/>
<evidence type="ECO:0000259" key="6">
    <source>
        <dbReference type="PROSITE" id="PS50023"/>
    </source>
</evidence>
<feature type="compositionally biased region" description="Low complexity" evidence="5">
    <location>
        <begin position="518"/>
        <end position="530"/>
    </location>
</feature>
<feature type="compositionally biased region" description="Low complexity" evidence="5">
    <location>
        <begin position="627"/>
        <end position="641"/>
    </location>
</feature>
<feature type="compositionally biased region" description="Basic and acidic residues" evidence="5">
    <location>
        <begin position="308"/>
        <end position="335"/>
    </location>
</feature>
<evidence type="ECO:0000256" key="4">
    <source>
        <dbReference type="PROSITE-ProRule" id="PRU00125"/>
    </source>
</evidence>
<evidence type="ECO:0000313" key="7">
    <source>
        <dbReference type="Proteomes" id="UP000515129"/>
    </source>
</evidence>
<dbReference type="InterPro" id="IPR052621">
    <property type="entry name" value="Cell_Prolif/Cornif_Regul"/>
</dbReference>
<accession>A0A6P6QTG4</accession>
<feature type="compositionally biased region" description="Basic and acidic residues" evidence="5">
    <location>
        <begin position="349"/>
        <end position="378"/>
    </location>
</feature>
<protein>
    <submittedName>
        <fullName evidence="8">Zinc finger protein 185 isoform X1</fullName>
    </submittedName>
</protein>
<feature type="compositionally biased region" description="Low complexity" evidence="5">
    <location>
        <begin position="60"/>
        <end position="71"/>
    </location>
</feature>
<dbReference type="Proteomes" id="UP000515129">
    <property type="component" value="Chromosome 14"/>
</dbReference>
<gene>
    <name evidence="8" type="primary">znf185</name>
</gene>
<feature type="domain" description="LIM zinc-binding" evidence="6">
    <location>
        <begin position="898"/>
        <end position="960"/>
    </location>
</feature>
<keyword evidence="2 4" id="KW-0862">Zinc</keyword>
<dbReference type="PROSITE" id="PS50023">
    <property type="entry name" value="LIM_DOMAIN_2"/>
    <property type="match status" value="1"/>
</dbReference>
<dbReference type="AlphaFoldDB" id="A0A6P6QTG4"/>
<evidence type="ECO:0000256" key="5">
    <source>
        <dbReference type="SAM" id="MobiDB-lite"/>
    </source>
</evidence>
<evidence type="ECO:0000313" key="8">
    <source>
        <dbReference type="RefSeq" id="XP_026135630.1"/>
    </source>
</evidence>
<keyword evidence="1 4" id="KW-0479">Metal-binding</keyword>
<organism evidence="7 8">
    <name type="scientific">Carassius auratus</name>
    <name type="common">Goldfish</name>
    <dbReference type="NCBI Taxonomy" id="7957"/>
    <lineage>
        <taxon>Eukaryota</taxon>
        <taxon>Metazoa</taxon>
        <taxon>Chordata</taxon>
        <taxon>Craniata</taxon>
        <taxon>Vertebrata</taxon>
        <taxon>Euteleostomi</taxon>
        <taxon>Actinopterygii</taxon>
        <taxon>Neopterygii</taxon>
        <taxon>Teleostei</taxon>
        <taxon>Ostariophysi</taxon>
        <taxon>Cypriniformes</taxon>
        <taxon>Cyprinidae</taxon>
        <taxon>Cyprininae</taxon>
        <taxon>Carassius</taxon>
    </lineage>
</organism>
<dbReference type="RefSeq" id="XP_026135630.1">
    <property type="nucleotide sequence ID" value="XM_026279845.1"/>
</dbReference>
<feature type="compositionally biased region" description="Basic and acidic residues" evidence="5">
    <location>
        <begin position="31"/>
        <end position="44"/>
    </location>
</feature>
<feature type="region of interest" description="Disordered" evidence="5">
    <location>
        <begin position="21"/>
        <end position="82"/>
    </location>
</feature>
<feature type="compositionally biased region" description="Polar residues" evidence="5">
    <location>
        <begin position="535"/>
        <end position="544"/>
    </location>
</feature>
<dbReference type="PANTHER" id="PTHR15468">
    <property type="entry name" value="ZNF185"/>
    <property type="match status" value="1"/>
</dbReference>
<name>A0A6P6QTG4_CARAU</name>
<feature type="compositionally biased region" description="Low complexity" evidence="5">
    <location>
        <begin position="459"/>
        <end position="489"/>
    </location>
</feature>
<feature type="compositionally biased region" description="Low complexity" evidence="5">
    <location>
        <begin position="556"/>
        <end position="566"/>
    </location>
</feature>
<dbReference type="GO" id="GO:0046872">
    <property type="term" value="F:metal ion binding"/>
    <property type="evidence" value="ECO:0007669"/>
    <property type="project" value="UniProtKB-KW"/>
</dbReference>